<dbReference type="HOGENOM" id="CLU_886354_0_0_1"/>
<organism evidence="1">
    <name type="scientific">Capitella teleta</name>
    <name type="common">Polychaete worm</name>
    <dbReference type="NCBI Taxonomy" id="283909"/>
    <lineage>
        <taxon>Eukaryota</taxon>
        <taxon>Metazoa</taxon>
        <taxon>Spiralia</taxon>
        <taxon>Lophotrochozoa</taxon>
        <taxon>Annelida</taxon>
        <taxon>Polychaeta</taxon>
        <taxon>Sedentaria</taxon>
        <taxon>Scolecida</taxon>
        <taxon>Capitellidae</taxon>
        <taxon>Capitella</taxon>
    </lineage>
</organism>
<evidence type="ECO:0000313" key="1">
    <source>
        <dbReference type="EMBL" id="ELU16191.1"/>
    </source>
</evidence>
<proteinExistence type="predicted"/>
<accession>R7VIU5</accession>
<name>R7VIU5_CAPTE</name>
<evidence type="ECO:0000313" key="2">
    <source>
        <dbReference type="EnsemblMetazoa" id="CapteP190815"/>
    </source>
</evidence>
<dbReference type="AlphaFoldDB" id="R7VIU5"/>
<protein>
    <submittedName>
        <fullName evidence="1 2">Uncharacterized protein</fullName>
    </submittedName>
</protein>
<dbReference type="EMBL" id="AMQN01017572">
    <property type="status" value="NOT_ANNOTATED_CDS"/>
    <property type="molecule type" value="Genomic_DNA"/>
</dbReference>
<keyword evidence="3" id="KW-1185">Reference proteome</keyword>
<reference evidence="3" key="1">
    <citation type="submission" date="2012-12" db="EMBL/GenBank/DDBJ databases">
        <authorList>
            <person name="Hellsten U."/>
            <person name="Grimwood J."/>
            <person name="Chapman J.A."/>
            <person name="Shapiro H."/>
            <person name="Aerts A."/>
            <person name="Otillar R.P."/>
            <person name="Terry A.Y."/>
            <person name="Boore J.L."/>
            <person name="Simakov O."/>
            <person name="Marletaz F."/>
            <person name="Cho S.-J."/>
            <person name="Edsinger-Gonzales E."/>
            <person name="Havlak P."/>
            <person name="Kuo D.-H."/>
            <person name="Larsson T."/>
            <person name="Lv J."/>
            <person name="Arendt D."/>
            <person name="Savage R."/>
            <person name="Osoegawa K."/>
            <person name="de Jong P."/>
            <person name="Lindberg D.R."/>
            <person name="Seaver E.C."/>
            <person name="Weisblat D.A."/>
            <person name="Putnam N.H."/>
            <person name="Grigoriev I.V."/>
            <person name="Rokhsar D.S."/>
        </authorList>
    </citation>
    <scope>NUCLEOTIDE SEQUENCE</scope>
    <source>
        <strain evidence="3">I ESC-2004</strain>
    </source>
</reference>
<reference evidence="2" key="3">
    <citation type="submission" date="2015-06" db="UniProtKB">
        <authorList>
            <consortium name="EnsemblMetazoa"/>
        </authorList>
    </citation>
    <scope>IDENTIFICATION</scope>
</reference>
<dbReference type="EnsemblMetazoa" id="CapteT190815">
    <property type="protein sequence ID" value="CapteP190815"/>
    <property type="gene ID" value="CapteG190815"/>
</dbReference>
<gene>
    <name evidence="1" type="ORF">CAPTEDRAFT_190815</name>
</gene>
<evidence type="ECO:0000313" key="3">
    <source>
        <dbReference type="Proteomes" id="UP000014760"/>
    </source>
</evidence>
<reference evidence="1 3" key="2">
    <citation type="journal article" date="2013" name="Nature">
        <title>Insights into bilaterian evolution from three spiralian genomes.</title>
        <authorList>
            <person name="Simakov O."/>
            <person name="Marletaz F."/>
            <person name="Cho S.J."/>
            <person name="Edsinger-Gonzales E."/>
            <person name="Havlak P."/>
            <person name="Hellsten U."/>
            <person name="Kuo D.H."/>
            <person name="Larsson T."/>
            <person name="Lv J."/>
            <person name="Arendt D."/>
            <person name="Savage R."/>
            <person name="Osoegawa K."/>
            <person name="de Jong P."/>
            <person name="Grimwood J."/>
            <person name="Chapman J.A."/>
            <person name="Shapiro H."/>
            <person name="Aerts A."/>
            <person name="Otillar R.P."/>
            <person name="Terry A.Y."/>
            <person name="Boore J.L."/>
            <person name="Grigoriev I.V."/>
            <person name="Lindberg D.R."/>
            <person name="Seaver E.C."/>
            <person name="Weisblat D.A."/>
            <person name="Putnam N.H."/>
            <person name="Rokhsar D.S."/>
        </authorList>
    </citation>
    <scope>NUCLEOTIDE SEQUENCE</scope>
    <source>
        <strain evidence="1 3">I ESC-2004</strain>
    </source>
</reference>
<dbReference type="EMBL" id="KB293270">
    <property type="protein sequence ID" value="ELU16191.1"/>
    <property type="molecule type" value="Genomic_DNA"/>
</dbReference>
<dbReference type="EMBL" id="AMQN01017573">
    <property type="status" value="NOT_ANNOTATED_CDS"/>
    <property type="molecule type" value="Genomic_DNA"/>
</dbReference>
<dbReference type="OrthoDB" id="6114545at2759"/>
<dbReference type="EMBL" id="AMQN01017571">
    <property type="status" value="NOT_ANNOTATED_CDS"/>
    <property type="molecule type" value="Genomic_DNA"/>
</dbReference>
<sequence length="314" mass="34706">MARLDVRAPKVNQKVKLKVKVDTSTIANILPIRLLNEEDPTTVLQPSSAILSTVLHHSRLQKHICDETTTPDPHIPDVTTLQKLYPDQFKGLQDAVCQTSEIHSQEIVCTCVYAYFALPMGLAAAHLWAYVEPVPSVEPRSQYTEYTSFNSFTIEMQTVLAVRALEKKGGSTTTYIHIGGQAVHHFNSKVTIATLLFQHQQFPAPSIHHSYTYLTPTAQKPRSSQLRSTDAVPLHLTLRCRWSPESPDIGSIITIGSVTIGVWSSADFVADWIRCPNTPLDEPSTETVQLAIPYASTASFPSISMPPASIDAEF</sequence>
<dbReference type="Proteomes" id="UP000014760">
    <property type="component" value="Unassembled WGS sequence"/>
</dbReference>